<feature type="transmembrane region" description="Helical" evidence="1">
    <location>
        <begin position="67"/>
        <end position="87"/>
    </location>
</feature>
<name>A0A3S4RXI9_9ACTO</name>
<dbReference type="Proteomes" id="UP000266895">
    <property type="component" value="Chromosome"/>
</dbReference>
<evidence type="ECO:0008006" key="4">
    <source>
        <dbReference type="Google" id="ProtNLM"/>
    </source>
</evidence>
<evidence type="ECO:0000313" key="3">
    <source>
        <dbReference type="Proteomes" id="UP000266895"/>
    </source>
</evidence>
<keyword evidence="1" id="KW-0472">Membrane</keyword>
<feature type="transmembrane region" description="Helical" evidence="1">
    <location>
        <begin position="99"/>
        <end position="122"/>
    </location>
</feature>
<sequence>MWTPQALWMVAYMLIVGVSMFVLDLSDAVSGILLGSMVIVGLSSSLLEGTDDRRLLAALPVNRAQVVNAWWLVAGIALATFLGLVVMEELGKRGSVGQAELWMVLEIAGGAVAFPVFMALAVRGPRRYLLWLAYLVVSVVPVALLSFIGPVRHWLVSDSPLRWALLAPAALVIVVSWWLSHRIYARQDH</sequence>
<keyword evidence="1" id="KW-1133">Transmembrane helix</keyword>
<proteinExistence type="predicted"/>
<reference evidence="2 3" key="1">
    <citation type="submission" date="2018-12" db="EMBL/GenBank/DDBJ databases">
        <authorList>
            <consortium name="Pathogen Informatics"/>
        </authorList>
    </citation>
    <scope>NUCLEOTIDE SEQUENCE [LARGE SCALE GENOMIC DNA]</scope>
    <source>
        <strain evidence="2 3">NCTC11636</strain>
    </source>
</reference>
<dbReference type="EMBL" id="LR134350">
    <property type="protein sequence ID" value="VEG29208.1"/>
    <property type="molecule type" value="Genomic_DNA"/>
</dbReference>
<dbReference type="KEGG" id="ahw:NCTC11636_01932"/>
<gene>
    <name evidence="2" type="ORF">NCTC11636_01932</name>
</gene>
<evidence type="ECO:0000313" key="2">
    <source>
        <dbReference type="EMBL" id="VEG29208.1"/>
    </source>
</evidence>
<feature type="transmembrane region" description="Helical" evidence="1">
    <location>
        <begin position="6"/>
        <end position="23"/>
    </location>
</feature>
<feature type="transmembrane region" description="Helical" evidence="1">
    <location>
        <begin position="28"/>
        <end position="47"/>
    </location>
</feature>
<dbReference type="AlphaFoldDB" id="A0A3S4RXI9"/>
<feature type="transmembrane region" description="Helical" evidence="1">
    <location>
        <begin position="128"/>
        <end position="149"/>
    </location>
</feature>
<keyword evidence="3" id="KW-1185">Reference proteome</keyword>
<evidence type="ECO:0000256" key="1">
    <source>
        <dbReference type="SAM" id="Phobius"/>
    </source>
</evidence>
<organism evidence="2 3">
    <name type="scientific">Actinomyces howellii</name>
    <dbReference type="NCBI Taxonomy" id="52771"/>
    <lineage>
        <taxon>Bacteria</taxon>
        <taxon>Bacillati</taxon>
        <taxon>Actinomycetota</taxon>
        <taxon>Actinomycetes</taxon>
        <taxon>Actinomycetales</taxon>
        <taxon>Actinomycetaceae</taxon>
        <taxon>Actinomyces</taxon>
    </lineage>
</organism>
<keyword evidence="1" id="KW-0812">Transmembrane</keyword>
<protein>
    <recommendedName>
        <fullName evidence="4">ABC-2 family transporter protein</fullName>
    </recommendedName>
</protein>
<feature type="transmembrane region" description="Helical" evidence="1">
    <location>
        <begin position="161"/>
        <end position="179"/>
    </location>
</feature>
<accession>A0A3S4RXI9</accession>